<dbReference type="PATRIC" id="fig|1244869.3.peg.3071"/>
<comment type="similarity">
    <text evidence="2 9">Belongs to the cation transport ATPase (P-type) (TC 3.A.3) family. Type IB subfamily.</text>
</comment>
<dbReference type="NCBIfam" id="TIGR01525">
    <property type="entry name" value="ATPase-IB_hvy"/>
    <property type="match status" value="1"/>
</dbReference>
<feature type="coiled-coil region" evidence="10">
    <location>
        <begin position="613"/>
        <end position="640"/>
    </location>
</feature>
<accession>M2Y7K8</accession>
<keyword evidence="4" id="KW-1278">Translocase</keyword>
<dbReference type="Gene3D" id="2.70.150.10">
    <property type="entry name" value="Calcium-transporting ATPase, cytoplasmic transduction domain A"/>
    <property type="match status" value="1"/>
</dbReference>
<evidence type="ECO:0000256" key="6">
    <source>
        <dbReference type="ARBA" id="ARBA00023136"/>
    </source>
</evidence>
<dbReference type="Proteomes" id="UP000011744">
    <property type="component" value="Unassembled WGS sequence"/>
</dbReference>
<dbReference type="eggNOG" id="COG2217">
    <property type="taxonomic scope" value="Bacteria"/>
</dbReference>
<protein>
    <recommendedName>
        <fullName evidence="7">P-type Zn(2+) transporter</fullName>
        <ecNumber evidence="7">7.2.2.12</ecNumber>
    </recommendedName>
</protein>
<evidence type="ECO:0000313" key="12">
    <source>
        <dbReference type="EMBL" id="EME69036.1"/>
    </source>
</evidence>
<evidence type="ECO:0000256" key="2">
    <source>
        <dbReference type="ARBA" id="ARBA00006024"/>
    </source>
</evidence>
<dbReference type="SFLD" id="SFLDG00002">
    <property type="entry name" value="C1.7:_P-type_atpase_like"/>
    <property type="match status" value="1"/>
</dbReference>
<comment type="catalytic activity">
    <reaction evidence="8">
        <text>Zn(2+)(in) + ATP + H2O = Zn(2+)(out) + ADP + phosphate + H(+)</text>
        <dbReference type="Rhea" id="RHEA:20621"/>
        <dbReference type="ChEBI" id="CHEBI:15377"/>
        <dbReference type="ChEBI" id="CHEBI:15378"/>
        <dbReference type="ChEBI" id="CHEBI:29105"/>
        <dbReference type="ChEBI" id="CHEBI:30616"/>
        <dbReference type="ChEBI" id="CHEBI:43474"/>
        <dbReference type="ChEBI" id="CHEBI:456216"/>
        <dbReference type="EC" id="7.2.2.12"/>
    </reaction>
</comment>
<dbReference type="Gene3D" id="3.40.1110.10">
    <property type="entry name" value="Calcium-transporting ATPase, cytoplasmic domain N"/>
    <property type="match status" value="1"/>
</dbReference>
<dbReference type="STRING" id="1244869.H261_15285"/>
<dbReference type="InterPro" id="IPR023214">
    <property type="entry name" value="HAD_sf"/>
</dbReference>
<keyword evidence="9" id="KW-0547">Nucleotide-binding</keyword>
<dbReference type="InterPro" id="IPR051014">
    <property type="entry name" value="Cation_Transport_ATPase_IB"/>
</dbReference>
<name>M2Y7K8_9PROT</name>
<keyword evidence="9" id="KW-0067">ATP-binding</keyword>
<evidence type="ECO:0000256" key="5">
    <source>
        <dbReference type="ARBA" id="ARBA00022989"/>
    </source>
</evidence>
<dbReference type="CDD" id="cd07550">
    <property type="entry name" value="P-type_ATPase_HM"/>
    <property type="match status" value="1"/>
</dbReference>
<evidence type="ECO:0000313" key="13">
    <source>
        <dbReference type="Proteomes" id="UP000011744"/>
    </source>
</evidence>
<organism evidence="12 13">
    <name type="scientific">Paramagnetospirillum caucaseum</name>
    <dbReference type="NCBI Taxonomy" id="1244869"/>
    <lineage>
        <taxon>Bacteria</taxon>
        <taxon>Pseudomonadati</taxon>
        <taxon>Pseudomonadota</taxon>
        <taxon>Alphaproteobacteria</taxon>
        <taxon>Rhodospirillales</taxon>
        <taxon>Magnetospirillaceae</taxon>
        <taxon>Paramagnetospirillum</taxon>
    </lineage>
</organism>
<evidence type="ECO:0000256" key="7">
    <source>
        <dbReference type="ARBA" id="ARBA00039097"/>
    </source>
</evidence>
<dbReference type="Pfam" id="PF00702">
    <property type="entry name" value="Hydrolase"/>
    <property type="match status" value="1"/>
</dbReference>
<dbReference type="InterPro" id="IPR001757">
    <property type="entry name" value="P_typ_ATPase"/>
</dbReference>
<dbReference type="GO" id="GO:0016463">
    <property type="term" value="F:P-type zinc transporter activity"/>
    <property type="evidence" value="ECO:0007669"/>
    <property type="project" value="UniProtKB-EC"/>
</dbReference>
<gene>
    <name evidence="12" type="ORF">H261_15285</name>
</gene>
<keyword evidence="6" id="KW-0472">Membrane</keyword>
<sequence>MGESWLAAVEIAHRLPGRVRLRYGFRDGTPADPAELERCAADLPGVLTARVNHRARSLVLTCDPALTDAEAILAGLAGLAPPSRPVSARRSAKGGGKAAVAARLATLAGSGLLPPPLRLGPSLAGAVPLLKHAVAEYRESGVTSHVLEGMAVAISLVRSDYTAANTTTFMLALGEYMEESIARRSDELLKHLLRPSSDHVWVLRDGVEVQVPATDVAVGDTVVVATGSVVPVDGTVLGGEATVNEAAMTGESASVVKTRGASVLSGTLVEEGRLSVYAEQVGSRTAAARIADYVEQSLVTKSEAQLDASRMADRLVPTVLKLAGASFLMSGDWRRAASVLQADYSCALKLATPVAFKSAMYGAGQAGILVKGATALERLAQADTFIFDKTGTLTTGMLEVTDAVTFDSHYSAEDLICLAASVEEHYFHPLAMAVVAAARATHNRHFDHQEVEFIVAHGVASVIDGKRIVVGSRHFVQEDEGIDTRIHQDEIERLYREGKTLLFIGFGGHLLGLLALKDSVRDTSAGTIRRLRELGARRVLMLTGDHRDRAEELASQLGLDGFHAELMPEDKARIIAELSDDGARIAFIGDGINDAPALAGAHVGIAMQKGADIARLTADIALLEDEIDRVADAKQAANAVMALIRTNYRATVGLNTAILGAAALGLLSPIATSVLHNGTTIGILLNALRRR</sequence>
<dbReference type="InterPro" id="IPR059000">
    <property type="entry name" value="ATPase_P-type_domA"/>
</dbReference>
<evidence type="ECO:0000259" key="11">
    <source>
        <dbReference type="Pfam" id="PF00122"/>
    </source>
</evidence>
<keyword evidence="9" id="KW-1003">Cell membrane</keyword>
<evidence type="ECO:0000256" key="9">
    <source>
        <dbReference type="RuleBase" id="RU362081"/>
    </source>
</evidence>
<dbReference type="InterPro" id="IPR018303">
    <property type="entry name" value="ATPase_P-typ_P_site"/>
</dbReference>
<dbReference type="PANTHER" id="PTHR48085:SF5">
    <property type="entry name" value="CADMIUM_ZINC-TRANSPORTING ATPASE HMA4-RELATED"/>
    <property type="match status" value="1"/>
</dbReference>
<dbReference type="RefSeq" id="WP_008619166.1">
    <property type="nucleotide sequence ID" value="NZ_AONQ01000044.1"/>
</dbReference>
<dbReference type="InterPro" id="IPR023299">
    <property type="entry name" value="ATPase_P-typ_cyto_dom_N"/>
</dbReference>
<keyword evidence="9" id="KW-0479">Metal-binding</keyword>
<dbReference type="SFLD" id="SFLDF00027">
    <property type="entry name" value="p-type_atpase"/>
    <property type="match status" value="1"/>
</dbReference>
<dbReference type="InterPro" id="IPR036412">
    <property type="entry name" value="HAD-like_sf"/>
</dbReference>
<keyword evidence="5" id="KW-1133">Transmembrane helix</keyword>
<evidence type="ECO:0000256" key="8">
    <source>
        <dbReference type="ARBA" id="ARBA00047308"/>
    </source>
</evidence>
<dbReference type="InterPro" id="IPR044492">
    <property type="entry name" value="P_typ_ATPase_HD_dom"/>
</dbReference>
<keyword evidence="10" id="KW-0175">Coiled coil</keyword>
<dbReference type="EC" id="7.2.2.12" evidence="7"/>
<dbReference type="SUPFAM" id="SSF81653">
    <property type="entry name" value="Calcium ATPase, transduction domain A"/>
    <property type="match status" value="1"/>
</dbReference>
<dbReference type="SFLD" id="SFLDS00003">
    <property type="entry name" value="Haloacid_Dehalogenase"/>
    <property type="match status" value="1"/>
</dbReference>
<dbReference type="GO" id="GO:0005886">
    <property type="term" value="C:plasma membrane"/>
    <property type="evidence" value="ECO:0007669"/>
    <property type="project" value="UniProtKB-SubCell"/>
</dbReference>
<reference evidence="12 13" key="1">
    <citation type="journal article" date="2014" name="Genome Announc.">
        <title>Draft Genome Sequence of Magnetospirillum sp. Strain SO-1, a Freshwater Magnetotactic Bacterium Isolated from the Ol'khovka River, Russia.</title>
        <authorList>
            <person name="Grouzdev D.S."/>
            <person name="Dziuba M.V."/>
            <person name="Sukhacheva M.S."/>
            <person name="Mardanov A.V."/>
            <person name="Beletskiy A.V."/>
            <person name="Kuznetsov B.B."/>
            <person name="Skryabin K.G."/>
        </authorList>
    </citation>
    <scope>NUCLEOTIDE SEQUENCE [LARGE SCALE GENOMIC DNA]</scope>
    <source>
        <strain evidence="12 13">SO-1</strain>
    </source>
</reference>
<evidence type="ECO:0000256" key="4">
    <source>
        <dbReference type="ARBA" id="ARBA00022967"/>
    </source>
</evidence>
<dbReference type="Gene3D" id="3.40.50.1000">
    <property type="entry name" value="HAD superfamily/HAD-like"/>
    <property type="match status" value="1"/>
</dbReference>
<evidence type="ECO:0000256" key="10">
    <source>
        <dbReference type="SAM" id="Coils"/>
    </source>
</evidence>
<dbReference type="AlphaFoldDB" id="M2Y7K8"/>
<proteinExistence type="inferred from homology"/>
<keyword evidence="13" id="KW-1185">Reference proteome</keyword>
<evidence type="ECO:0000256" key="1">
    <source>
        <dbReference type="ARBA" id="ARBA00004370"/>
    </source>
</evidence>
<keyword evidence="3" id="KW-0812">Transmembrane</keyword>
<dbReference type="OrthoDB" id="9760802at2"/>
<dbReference type="PROSITE" id="PS00154">
    <property type="entry name" value="ATPASE_E1_E2"/>
    <property type="match status" value="1"/>
</dbReference>
<dbReference type="InterPro" id="IPR008250">
    <property type="entry name" value="ATPase_P-typ_transduc_dom_A_sf"/>
</dbReference>
<dbReference type="NCBIfam" id="TIGR01494">
    <property type="entry name" value="ATPase_P-type"/>
    <property type="match status" value="1"/>
</dbReference>
<dbReference type="InterPro" id="IPR027256">
    <property type="entry name" value="P-typ_ATPase_IB"/>
</dbReference>
<comment type="caution">
    <text evidence="12">The sequence shown here is derived from an EMBL/GenBank/DDBJ whole genome shotgun (WGS) entry which is preliminary data.</text>
</comment>
<dbReference type="GO" id="GO:0046872">
    <property type="term" value="F:metal ion binding"/>
    <property type="evidence" value="ECO:0007669"/>
    <property type="project" value="UniProtKB-KW"/>
</dbReference>
<dbReference type="PANTHER" id="PTHR48085">
    <property type="entry name" value="CADMIUM/ZINC-TRANSPORTING ATPASE HMA2-RELATED"/>
    <property type="match status" value="1"/>
</dbReference>
<dbReference type="GO" id="GO:0005524">
    <property type="term" value="F:ATP binding"/>
    <property type="evidence" value="ECO:0007669"/>
    <property type="project" value="UniProtKB-UniRule"/>
</dbReference>
<dbReference type="SUPFAM" id="SSF56784">
    <property type="entry name" value="HAD-like"/>
    <property type="match status" value="1"/>
</dbReference>
<evidence type="ECO:0000256" key="3">
    <source>
        <dbReference type="ARBA" id="ARBA00022692"/>
    </source>
</evidence>
<feature type="domain" description="P-type ATPase A" evidence="11">
    <location>
        <begin position="197"/>
        <end position="294"/>
    </location>
</feature>
<dbReference type="EMBL" id="AONQ01000044">
    <property type="protein sequence ID" value="EME69036.1"/>
    <property type="molecule type" value="Genomic_DNA"/>
</dbReference>
<dbReference type="PRINTS" id="PR00119">
    <property type="entry name" value="CATATPASE"/>
</dbReference>
<dbReference type="Pfam" id="PF00122">
    <property type="entry name" value="E1-E2_ATPase"/>
    <property type="match status" value="1"/>
</dbReference>
<dbReference type="PROSITE" id="PS01229">
    <property type="entry name" value="COF_2"/>
    <property type="match status" value="1"/>
</dbReference>
<dbReference type="GO" id="GO:0016887">
    <property type="term" value="F:ATP hydrolysis activity"/>
    <property type="evidence" value="ECO:0007669"/>
    <property type="project" value="InterPro"/>
</dbReference>
<comment type="subcellular location">
    <subcellularLocation>
        <location evidence="9">Cell membrane</location>
    </subcellularLocation>
    <subcellularLocation>
        <location evidence="1">Membrane</location>
    </subcellularLocation>
</comment>